<dbReference type="Proteomes" id="UP001187734">
    <property type="component" value="Unassembled WGS sequence"/>
</dbReference>
<gene>
    <name evidence="2" type="ORF">FTOL_09652</name>
</gene>
<keyword evidence="3" id="KW-1185">Reference proteome</keyword>
<dbReference type="EMBL" id="ONZP01000351">
    <property type="protein sequence ID" value="SPJ82247.1"/>
    <property type="molecule type" value="Genomic_DNA"/>
</dbReference>
<accession>A0AAE8MGK3</accession>
<protein>
    <submittedName>
        <fullName evidence="2">Uncharacterized protein</fullName>
    </submittedName>
</protein>
<proteinExistence type="predicted"/>
<feature type="region of interest" description="Disordered" evidence="1">
    <location>
        <begin position="231"/>
        <end position="259"/>
    </location>
</feature>
<evidence type="ECO:0000256" key="1">
    <source>
        <dbReference type="SAM" id="MobiDB-lite"/>
    </source>
</evidence>
<evidence type="ECO:0000313" key="3">
    <source>
        <dbReference type="Proteomes" id="UP001187734"/>
    </source>
</evidence>
<dbReference type="AlphaFoldDB" id="A0AAE8MGK3"/>
<evidence type="ECO:0000313" key="2">
    <source>
        <dbReference type="EMBL" id="SPJ82247.1"/>
    </source>
</evidence>
<reference evidence="2" key="1">
    <citation type="submission" date="2018-03" db="EMBL/GenBank/DDBJ databases">
        <authorList>
            <person name="Guldener U."/>
        </authorList>
    </citation>
    <scope>NUCLEOTIDE SEQUENCE</scope>
</reference>
<name>A0AAE8MGK3_9HYPO</name>
<comment type="caution">
    <text evidence="2">The sequence shown here is derived from an EMBL/GenBank/DDBJ whole genome shotgun (WGS) entry which is preliminary data.</text>
</comment>
<sequence length="259" mass="30005">MQQHLGTLSENDQDWLLVSDIEELTVPEKQIPLSTAPYSMTIGKHTREIKIQDIEDKNSEFAPYFDEERCFKHNDWPEGTKRIILGYILHKDVLKELKAKDPQKTRLLHFICLLKFREHVLNINVMDLRLTAEIELAHVTWELPFTDILRSIVKRPEWCAFDQDNALLMILVQRVNAWNDNIPVTEILPIIQSWPEEDLNPTNLVLKFAIELKVELQGCRRLVSHLAHQVTEANAKPETNEKPAKANEQPAKTILGAPR</sequence>
<organism evidence="2 3">
    <name type="scientific">Fusarium torulosum</name>
    <dbReference type="NCBI Taxonomy" id="33205"/>
    <lineage>
        <taxon>Eukaryota</taxon>
        <taxon>Fungi</taxon>
        <taxon>Dikarya</taxon>
        <taxon>Ascomycota</taxon>
        <taxon>Pezizomycotina</taxon>
        <taxon>Sordariomycetes</taxon>
        <taxon>Hypocreomycetidae</taxon>
        <taxon>Hypocreales</taxon>
        <taxon>Nectriaceae</taxon>
        <taxon>Fusarium</taxon>
    </lineage>
</organism>